<name>A0ABQ2DYS9_9BACI</name>
<keyword evidence="2" id="KW-1185">Reference proteome</keyword>
<accession>A0ABQ2DYS9</accession>
<dbReference type="EMBL" id="BMPN01000012">
    <property type="protein sequence ID" value="GGJ76494.1"/>
    <property type="molecule type" value="Genomic_DNA"/>
</dbReference>
<comment type="caution">
    <text evidence="1">The sequence shown here is derived from an EMBL/GenBank/DDBJ whole genome shotgun (WGS) entry which is preliminary data.</text>
</comment>
<dbReference type="Proteomes" id="UP000634435">
    <property type="component" value="Unassembled WGS sequence"/>
</dbReference>
<organism evidence="1 2">
    <name type="scientific">Virgibacillus kapii</name>
    <dbReference type="NCBI Taxonomy" id="1638645"/>
    <lineage>
        <taxon>Bacteria</taxon>
        <taxon>Bacillati</taxon>
        <taxon>Bacillota</taxon>
        <taxon>Bacilli</taxon>
        <taxon>Bacillales</taxon>
        <taxon>Bacillaceae</taxon>
        <taxon>Virgibacillus</taxon>
    </lineage>
</organism>
<evidence type="ECO:0000313" key="2">
    <source>
        <dbReference type="Proteomes" id="UP000634435"/>
    </source>
</evidence>
<protein>
    <submittedName>
        <fullName evidence="1">Uncharacterized protein</fullName>
    </submittedName>
</protein>
<evidence type="ECO:0000313" key="1">
    <source>
        <dbReference type="EMBL" id="GGJ76494.1"/>
    </source>
</evidence>
<sequence>MQDCTWLFVSGSSQWNSFVLKPIADLSQKGAVVKPGVDKNLITAYNKNKCSLRWSYE</sequence>
<gene>
    <name evidence="1" type="ORF">GCM10007111_42630</name>
</gene>
<proteinExistence type="predicted"/>
<reference evidence="2" key="1">
    <citation type="journal article" date="2019" name="Int. J. Syst. Evol. Microbiol.">
        <title>The Global Catalogue of Microorganisms (GCM) 10K type strain sequencing project: providing services to taxonomists for standard genome sequencing and annotation.</title>
        <authorList>
            <consortium name="The Broad Institute Genomics Platform"/>
            <consortium name="The Broad Institute Genome Sequencing Center for Infectious Disease"/>
            <person name="Wu L."/>
            <person name="Ma J."/>
        </authorList>
    </citation>
    <scope>NUCLEOTIDE SEQUENCE [LARGE SCALE GENOMIC DNA]</scope>
    <source>
        <strain evidence="2">JCM 30071</strain>
    </source>
</reference>